<name>K9XW88_STAC7</name>
<dbReference type="KEGG" id="scs:Sta7437_3349"/>
<keyword evidence="2" id="KW-1185">Reference proteome</keyword>
<evidence type="ECO:0000313" key="2">
    <source>
        <dbReference type="Proteomes" id="UP000010473"/>
    </source>
</evidence>
<proteinExistence type="predicted"/>
<gene>
    <name evidence="1" type="ordered locus">Sta7437_3349</name>
</gene>
<dbReference type="Proteomes" id="UP000010473">
    <property type="component" value="Chromosome"/>
</dbReference>
<protein>
    <submittedName>
        <fullName evidence="1">Uncharacterized protein</fullName>
    </submittedName>
</protein>
<dbReference type="eggNOG" id="ENOG5032S8F">
    <property type="taxonomic scope" value="Bacteria"/>
</dbReference>
<organism evidence="1 2">
    <name type="scientific">Stanieria cyanosphaera (strain ATCC 29371 / PCC 7437)</name>
    <dbReference type="NCBI Taxonomy" id="111780"/>
    <lineage>
        <taxon>Bacteria</taxon>
        <taxon>Bacillati</taxon>
        <taxon>Cyanobacteriota</taxon>
        <taxon>Cyanophyceae</taxon>
        <taxon>Pleurocapsales</taxon>
        <taxon>Dermocarpellaceae</taxon>
        <taxon>Stanieria</taxon>
    </lineage>
</organism>
<accession>K9XW88</accession>
<dbReference type="AlphaFoldDB" id="K9XW88"/>
<reference evidence="2" key="1">
    <citation type="journal article" date="2013" name="Proc. Natl. Acad. Sci. U.S.A.">
        <title>Improving the coverage of the cyanobacterial phylum using diversity-driven genome sequencing.</title>
        <authorList>
            <person name="Shih P.M."/>
            <person name="Wu D."/>
            <person name="Latifi A."/>
            <person name="Axen S.D."/>
            <person name="Fewer D.P."/>
            <person name="Talla E."/>
            <person name="Calteau A."/>
            <person name="Cai F."/>
            <person name="Tandeau de Marsac N."/>
            <person name="Rippka R."/>
            <person name="Herdman M."/>
            <person name="Sivonen K."/>
            <person name="Coursin T."/>
            <person name="Laurent T."/>
            <person name="Goodwin L."/>
            <person name="Nolan M."/>
            <person name="Davenport K.W."/>
            <person name="Han C.S."/>
            <person name="Rubin E.M."/>
            <person name="Eisen J.A."/>
            <person name="Woyke T."/>
            <person name="Gugger M."/>
            <person name="Kerfeld C.A."/>
        </authorList>
    </citation>
    <scope>NUCLEOTIDE SEQUENCE [LARGE SCALE GENOMIC DNA]</scope>
    <source>
        <strain evidence="2">ATCC 29371 / PCC 7437</strain>
    </source>
</reference>
<evidence type="ECO:0000313" key="1">
    <source>
        <dbReference type="EMBL" id="AFZ36855.1"/>
    </source>
</evidence>
<dbReference type="OrthoDB" id="559685at2"/>
<dbReference type="EMBL" id="CP003653">
    <property type="protein sequence ID" value="AFZ36855.1"/>
    <property type="molecule type" value="Genomic_DNA"/>
</dbReference>
<dbReference type="STRING" id="111780.Sta7437_3349"/>
<dbReference type="HOGENOM" id="CLU_165972_0_0_3"/>
<sequence length="78" mass="9127">MDAFDLTPPQWTERAIHAVPFGCPTCKANAACAKAVWLNRRAPVTVENYQRKWQEFYWCECDTAWWAWSSDRSLTQQS</sequence>
<dbReference type="RefSeq" id="WP_015194517.1">
    <property type="nucleotide sequence ID" value="NC_019748.1"/>
</dbReference>